<sequence length="300" mass="33580">MWFKQLSIYPLNKENLPELETLVDKLIEAEFKPCMGLDWDSIGFASPVSFSPEMVFPAQNIWRIALKKEEKVLPAAVVRDILEEKINEIREAEGRNVGRKEKMELKETITDDLLPRAFTKSSKTEAMIDTQRGLLLINQANANRAEMLLTKLRDALGGLEAKLPRTQQSPGSLMTEWLLNGTAAGHFELDSDCELKGLGDAAPVVRISHQDLTAEEVVNLVKNGKVVTQLGLCWQDRVRFVLTQDFTLKRIQFLDVIQEEAAGQGDDMQSVTFASQILMAEALGDLLAELVHHLGGWLPE</sequence>
<evidence type="ECO:0000256" key="5">
    <source>
        <dbReference type="ARBA" id="ARBA00023172"/>
    </source>
</evidence>
<evidence type="ECO:0000313" key="8">
    <source>
        <dbReference type="Proteomes" id="UP000231484"/>
    </source>
</evidence>
<keyword evidence="5 6" id="KW-0233">DNA recombination</keyword>
<evidence type="ECO:0000256" key="6">
    <source>
        <dbReference type="HAMAP-Rule" id="MF_00194"/>
    </source>
</evidence>
<reference evidence="7 8" key="1">
    <citation type="journal article" date="2017" name="MBio">
        <title>Type VI secretion-mediated competition in the bee gut microbiome.</title>
        <authorList>
            <person name="Steele M.I."/>
            <person name="Kwong W.K."/>
            <person name="Powell J.E."/>
            <person name="Whiteley M."/>
            <person name="Moran N.A."/>
        </authorList>
    </citation>
    <scope>NUCLEOTIDE SEQUENCE [LARGE SCALE GENOMIC DNA]</scope>
    <source>
        <strain evidence="7 8">Occ4-2</strain>
    </source>
</reference>
<dbReference type="GO" id="GO:0005737">
    <property type="term" value="C:cytoplasm"/>
    <property type="evidence" value="ECO:0007669"/>
    <property type="project" value="UniProtKB-UniRule"/>
</dbReference>
<comment type="caution">
    <text evidence="7">The sequence shown here is derived from an EMBL/GenBank/DDBJ whole genome shotgun (WGS) entry which is preliminary data.</text>
</comment>
<proteinExistence type="inferred from homology"/>
<accession>A0A066T950</accession>
<dbReference type="PANTHER" id="PTHR38103">
    <property type="entry name" value="RECOMBINATION-ASSOCIATED PROTEIN RDGC"/>
    <property type="match status" value="1"/>
</dbReference>
<name>A0A066T950_9NEIS</name>
<dbReference type="NCBIfam" id="NF001464">
    <property type="entry name" value="PRK00321.1-5"/>
    <property type="match status" value="1"/>
</dbReference>
<evidence type="ECO:0000256" key="3">
    <source>
        <dbReference type="ARBA" id="ARBA00022296"/>
    </source>
</evidence>
<keyword evidence="4 6" id="KW-0963">Cytoplasm</keyword>
<evidence type="ECO:0000256" key="2">
    <source>
        <dbReference type="ARBA" id="ARBA00008657"/>
    </source>
</evidence>
<organism evidence="7 8">
    <name type="scientific">Snodgrassella alvi</name>
    <dbReference type="NCBI Taxonomy" id="1196083"/>
    <lineage>
        <taxon>Bacteria</taxon>
        <taxon>Pseudomonadati</taxon>
        <taxon>Pseudomonadota</taxon>
        <taxon>Betaproteobacteria</taxon>
        <taxon>Neisseriales</taxon>
        <taxon>Neisseriaceae</taxon>
        <taxon>Snodgrassella</taxon>
    </lineage>
</organism>
<protein>
    <recommendedName>
        <fullName evidence="3 6">Recombination-associated protein RdgC</fullName>
    </recommendedName>
</protein>
<evidence type="ECO:0000256" key="1">
    <source>
        <dbReference type="ARBA" id="ARBA00004453"/>
    </source>
</evidence>
<dbReference type="GO" id="GO:0006310">
    <property type="term" value="P:DNA recombination"/>
    <property type="evidence" value="ECO:0007669"/>
    <property type="project" value="UniProtKB-UniRule"/>
</dbReference>
<comment type="function">
    <text evidence="6">May be involved in recombination.</text>
</comment>
<dbReference type="Pfam" id="PF04381">
    <property type="entry name" value="RdgC"/>
    <property type="match status" value="1"/>
</dbReference>
<comment type="similarity">
    <text evidence="2 6">Belongs to the RdgC family.</text>
</comment>
<dbReference type="InterPro" id="IPR007476">
    <property type="entry name" value="RdgC"/>
</dbReference>
<evidence type="ECO:0000313" key="7">
    <source>
        <dbReference type="EMBL" id="PIT50586.1"/>
    </source>
</evidence>
<dbReference type="EMBL" id="MEIQ01000040">
    <property type="protein sequence ID" value="PIT50586.1"/>
    <property type="molecule type" value="Genomic_DNA"/>
</dbReference>
<dbReference type="PANTHER" id="PTHR38103:SF1">
    <property type="entry name" value="RECOMBINATION-ASSOCIATED PROTEIN RDGC"/>
    <property type="match status" value="1"/>
</dbReference>
<dbReference type="Proteomes" id="UP000231484">
    <property type="component" value="Unassembled WGS sequence"/>
</dbReference>
<dbReference type="HAMAP" id="MF_00194">
    <property type="entry name" value="RdgC"/>
    <property type="match status" value="1"/>
</dbReference>
<comment type="subcellular location">
    <subcellularLocation>
        <location evidence="1 6">Cytoplasm</location>
        <location evidence="1 6">Nucleoid</location>
    </subcellularLocation>
</comment>
<dbReference type="eggNOG" id="COG2974">
    <property type="taxonomic scope" value="Bacteria"/>
</dbReference>
<dbReference type="GO" id="GO:0009295">
    <property type="term" value="C:nucleoid"/>
    <property type="evidence" value="ECO:0007669"/>
    <property type="project" value="UniProtKB-SubCell"/>
</dbReference>
<dbReference type="AlphaFoldDB" id="A0A066T950"/>
<evidence type="ECO:0000256" key="4">
    <source>
        <dbReference type="ARBA" id="ARBA00022490"/>
    </source>
</evidence>
<gene>
    <name evidence="6" type="primary">rdgC</name>
    <name evidence="7" type="ORF">BHC48_06020</name>
</gene>